<keyword evidence="1" id="KW-1133">Transmembrane helix</keyword>
<name>A0A0G0HDH3_9BACT</name>
<gene>
    <name evidence="2" type="ORF">US11_C0002G0055</name>
</gene>
<feature type="transmembrane region" description="Helical" evidence="1">
    <location>
        <begin position="72"/>
        <end position="92"/>
    </location>
</feature>
<accession>A0A0G0HDH3</accession>
<sequence>MKHTVHHIKKDLKSHAFNYLILITAGIFFLTMLNLYKGERLMEFILLLIFASFYIIWGIYQHIVDDTLHLKIVIEYILIAFTMIFLLKILIIP</sequence>
<dbReference type="EMBL" id="LBRS01000002">
    <property type="protein sequence ID" value="KKQ01996.1"/>
    <property type="molecule type" value="Genomic_DNA"/>
</dbReference>
<evidence type="ECO:0000313" key="2">
    <source>
        <dbReference type="EMBL" id="KKQ01996.1"/>
    </source>
</evidence>
<comment type="caution">
    <text evidence="2">The sequence shown here is derived from an EMBL/GenBank/DDBJ whole genome shotgun (WGS) entry which is preliminary data.</text>
</comment>
<evidence type="ECO:0000256" key="1">
    <source>
        <dbReference type="SAM" id="Phobius"/>
    </source>
</evidence>
<organism evidence="2 3">
    <name type="scientific">Candidatus Roizmanbacteria bacterium GW2011_GWA2_36_23</name>
    <dbReference type="NCBI Taxonomy" id="1618480"/>
    <lineage>
        <taxon>Bacteria</taxon>
        <taxon>Candidatus Roizmaniibacteriota</taxon>
    </lineage>
</organism>
<proteinExistence type="predicted"/>
<dbReference type="AlphaFoldDB" id="A0A0G0HDH3"/>
<dbReference type="Proteomes" id="UP000034344">
    <property type="component" value="Unassembled WGS sequence"/>
</dbReference>
<keyword evidence="1" id="KW-0812">Transmembrane</keyword>
<evidence type="ECO:0000313" key="3">
    <source>
        <dbReference type="Proteomes" id="UP000034344"/>
    </source>
</evidence>
<dbReference type="STRING" id="1618480.US11_C0002G0055"/>
<feature type="transmembrane region" description="Helical" evidence="1">
    <location>
        <begin position="16"/>
        <end position="35"/>
    </location>
</feature>
<protein>
    <submittedName>
        <fullName evidence="2">Uncharacterized protein</fullName>
    </submittedName>
</protein>
<keyword evidence="1" id="KW-0472">Membrane</keyword>
<feature type="transmembrane region" description="Helical" evidence="1">
    <location>
        <begin position="41"/>
        <end position="60"/>
    </location>
</feature>
<reference evidence="2 3" key="1">
    <citation type="journal article" date="2015" name="Nature">
        <title>rRNA introns, odd ribosomes, and small enigmatic genomes across a large radiation of phyla.</title>
        <authorList>
            <person name="Brown C.T."/>
            <person name="Hug L.A."/>
            <person name="Thomas B.C."/>
            <person name="Sharon I."/>
            <person name="Castelle C.J."/>
            <person name="Singh A."/>
            <person name="Wilkins M.J."/>
            <person name="Williams K.H."/>
            <person name="Banfield J.F."/>
        </authorList>
    </citation>
    <scope>NUCLEOTIDE SEQUENCE [LARGE SCALE GENOMIC DNA]</scope>
</reference>